<evidence type="ECO:0000313" key="2">
    <source>
        <dbReference type="Proteomes" id="UP001056374"/>
    </source>
</evidence>
<dbReference type="RefSeq" id="WP_252552958.1">
    <property type="nucleotide sequence ID" value="NZ_CP099468.1"/>
</dbReference>
<reference evidence="1" key="1">
    <citation type="submission" date="2022-06" db="EMBL/GenBank/DDBJ databases">
        <title>Complete genome sequence of soil microorganisms Streptomyces sp. Qhu-M197 isolated from Alpine meadows habitats on the Tibetan Plateau.</title>
        <authorList>
            <person name="Zhang B."/>
            <person name="Xiang X."/>
            <person name="Fan J."/>
        </authorList>
    </citation>
    <scope>NUCLEOTIDE SEQUENCE</scope>
    <source>
        <strain evidence="1">Qhu-M197</strain>
    </source>
</reference>
<evidence type="ECO:0000313" key="1">
    <source>
        <dbReference type="EMBL" id="USQ87081.1"/>
    </source>
</evidence>
<sequence length="70" mass="8069">MESGCWLVALAGVDGRQYVYRVYAPEDALPADLFWEAWHCHDEGPFPRAWDLFDAAEIRRASRSGSRLHF</sequence>
<proteinExistence type="predicted"/>
<keyword evidence="2" id="KW-1185">Reference proteome</keyword>
<organism evidence="1 2">
    <name type="scientific">Streptomyces phaeoluteigriseus</name>
    <dbReference type="NCBI Taxonomy" id="114686"/>
    <lineage>
        <taxon>Bacteria</taxon>
        <taxon>Bacillati</taxon>
        <taxon>Actinomycetota</taxon>
        <taxon>Actinomycetes</taxon>
        <taxon>Kitasatosporales</taxon>
        <taxon>Streptomycetaceae</taxon>
        <taxon>Streptomyces</taxon>
        <taxon>Streptomyces aurantiacus group</taxon>
    </lineage>
</organism>
<gene>
    <name evidence="1" type="ORF">NFX46_27185</name>
</gene>
<name>A0ABY4ZDK8_9ACTN</name>
<dbReference type="Proteomes" id="UP001056374">
    <property type="component" value="Chromosome"/>
</dbReference>
<protein>
    <submittedName>
        <fullName evidence="1">Uncharacterized protein</fullName>
    </submittedName>
</protein>
<dbReference type="EMBL" id="CP099468">
    <property type="protein sequence ID" value="USQ87081.1"/>
    <property type="molecule type" value="Genomic_DNA"/>
</dbReference>
<accession>A0ABY4ZDK8</accession>